<organism evidence="4 5">
    <name type="scientific">Roseateles paludis</name>
    <dbReference type="NCBI Taxonomy" id="3145238"/>
    <lineage>
        <taxon>Bacteria</taxon>
        <taxon>Pseudomonadati</taxon>
        <taxon>Pseudomonadota</taxon>
        <taxon>Betaproteobacteria</taxon>
        <taxon>Burkholderiales</taxon>
        <taxon>Sphaerotilaceae</taxon>
        <taxon>Roseateles</taxon>
    </lineage>
</organism>
<proteinExistence type="predicted"/>
<dbReference type="Pfam" id="PF10988">
    <property type="entry name" value="DUF2807"/>
    <property type="match status" value="1"/>
</dbReference>
<dbReference type="Proteomes" id="UP001495147">
    <property type="component" value="Unassembled WGS sequence"/>
</dbReference>
<dbReference type="Gene3D" id="2.160.20.120">
    <property type="match status" value="1"/>
</dbReference>
<dbReference type="EMBL" id="JBDPZD010000001">
    <property type="protein sequence ID" value="MEO3690520.1"/>
    <property type="molecule type" value="Genomic_DNA"/>
</dbReference>
<feature type="domain" description="Putative auto-transporter adhesin head GIN" evidence="3">
    <location>
        <begin position="76"/>
        <end position="259"/>
    </location>
</feature>
<name>A0ABV0FX77_9BURK</name>
<evidence type="ECO:0000259" key="3">
    <source>
        <dbReference type="Pfam" id="PF10988"/>
    </source>
</evidence>
<sequence>MTSFSALTARGLVATGALLAALVQAQPAPPSSSGGPVSPPAPTAQPAAPAAPAPLPQPPQPPLPPGEVGKLFQLAPFDRILVDGVAKLILVQGEREQAYVWGSPEMLRALDVDVADQQLTIRPSGTWRFWNVPRINIKVEVRQLRQVTLAGAADLHAPGPVQAEQLKLSISGAGSVRFDQLQAQQLQFDVSGAGDGHLAGQVGELNVRVSGKGRVTADRLKAENARINISGIGNASLWVTDKLAATISGIGGVDYYGQPKEVQRHVSGMGSISSKGEKR</sequence>
<evidence type="ECO:0000256" key="2">
    <source>
        <dbReference type="SAM" id="SignalP"/>
    </source>
</evidence>
<dbReference type="RefSeq" id="WP_347703347.1">
    <property type="nucleotide sequence ID" value="NZ_JBDPZD010000001.1"/>
</dbReference>
<evidence type="ECO:0000313" key="5">
    <source>
        <dbReference type="Proteomes" id="UP001495147"/>
    </source>
</evidence>
<protein>
    <submittedName>
        <fullName evidence="4">Head GIN domain-containing protein</fullName>
    </submittedName>
</protein>
<evidence type="ECO:0000256" key="1">
    <source>
        <dbReference type="SAM" id="MobiDB-lite"/>
    </source>
</evidence>
<keyword evidence="2" id="KW-0732">Signal</keyword>
<accession>A0ABV0FX77</accession>
<keyword evidence="5" id="KW-1185">Reference proteome</keyword>
<comment type="caution">
    <text evidence="4">The sequence shown here is derived from an EMBL/GenBank/DDBJ whole genome shotgun (WGS) entry which is preliminary data.</text>
</comment>
<feature type="chain" id="PRO_5045963667" evidence="2">
    <location>
        <begin position="26"/>
        <end position="279"/>
    </location>
</feature>
<reference evidence="4 5" key="1">
    <citation type="submission" date="2024-05" db="EMBL/GenBank/DDBJ databases">
        <title>Roseateles sp. DJS-2-20 16S ribosomal RNA gene Genome sequencing and assembly.</title>
        <authorList>
            <person name="Woo H."/>
        </authorList>
    </citation>
    <scope>NUCLEOTIDE SEQUENCE [LARGE SCALE GENOMIC DNA]</scope>
    <source>
        <strain evidence="4 5">DJS-2-20</strain>
    </source>
</reference>
<dbReference type="InterPro" id="IPR021255">
    <property type="entry name" value="DUF2807"/>
</dbReference>
<feature type="compositionally biased region" description="Pro residues" evidence="1">
    <location>
        <begin position="37"/>
        <end position="65"/>
    </location>
</feature>
<feature type="compositionally biased region" description="Low complexity" evidence="1">
    <location>
        <begin position="25"/>
        <end position="36"/>
    </location>
</feature>
<gene>
    <name evidence="4" type="ORF">ABDJ85_03510</name>
</gene>
<dbReference type="PANTHER" id="PTHR39200">
    <property type="entry name" value="HYPOTHETICAL EXPORTED PROTEIN"/>
    <property type="match status" value="1"/>
</dbReference>
<dbReference type="PANTHER" id="PTHR39200:SF1">
    <property type="entry name" value="AUTO-TRANSPORTER ADHESIN HEAD GIN DOMAIN-CONTAINING PROTEIN-RELATED"/>
    <property type="match status" value="1"/>
</dbReference>
<feature type="signal peptide" evidence="2">
    <location>
        <begin position="1"/>
        <end position="25"/>
    </location>
</feature>
<feature type="region of interest" description="Disordered" evidence="1">
    <location>
        <begin position="25"/>
        <end position="67"/>
    </location>
</feature>
<evidence type="ECO:0000313" key="4">
    <source>
        <dbReference type="EMBL" id="MEO3690520.1"/>
    </source>
</evidence>